<evidence type="ECO:0000259" key="1">
    <source>
        <dbReference type="Pfam" id="PF19343"/>
    </source>
</evidence>
<dbReference type="Pfam" id="PF19343">
    <property type="entry name" value="HAM1_N"/>
    <property type="match status" value="2"/>
</dbReference>
<evidence type="ECO:0000313" key="2">
    <source>
        <dbReference type="EMBL" id="ETW79397.1"/>
    </source>
</evidence>
<dbReference type="Proteomes" id="UP000030671">
    <property type="component" value="Unassembled WGS sequence"/>
</dbReference>
<dbReference type="HOGENOM" id="CLU_524831_0_0_1"/>
<dbReference type="eggNOG" id="ENOG502R4P7">
    <property type="taxonomic scope" value="Eukaryota"/>
</dbReference>
<dbReference type="OrthoDB" id="5407957at2759"/>
<dbReference type="PANTHER" id="PTHR31138:SF1">
    <property type="entry name" value="PDZ DOMAIN-CONTAINING PROTEIN"/>
    <property type="match status" value="1"/>
</dbReference>
<dbReference type="InParanoid" id="W4K0S6"/>
<organism evidence="2 3">
    <name type="scientific">Heterobasidion irregulare (strain TC 32-1)</name>
    <dbReference type="NCBI Taxonomy" id="747525"/>
    <lineage>
        <taxon>Eukaryota</taxon>
        <taxon>Fungi</taxon>
        <taxon>Dikarya</taxon>
        <taxon>Basidiomycota</taxon>
        <taxon>Agaricomycotina</taxon>
        <taxon>Agaricomycetes</taxon>
        <taxon>Russulales</taxon>
        <taxon>Bondarzewiaceae</taxon>
        <taxon>Heterobasidion</taxon>
        <taxon>Heterobasidion annosum species complex</taxon>
    </lineage>
</organism>
<gene>
    <name evidence="2" type="ORF">HETIRDRAFT_322204</name>
</gene>
<dbReference type="PANTHER" id="PTHR31138">
    <property type="entry name" value="CHROMOSOME 19, WHOLE GENOME SHOTGUN SEQUENCE"/>
    <property type="match status" value="1"/>
</dbReference>
<dbReference type="AlphaFoldDB" id="W4K0S6"/>
<evidence type="ECO:0000313" key="3">
    <source>
        <dbReference type="Proteomes" id="UP000030671"/>
    </source>
</evidence>
<protein>
    <recommendedName>
        <fullName evidence="1">HAM1-like N-terminal domain-containing protein</fullName>
    </recommendedName>
</protein>
<dbReference type="InterPro" id="IPR045967">
    <property type="entry name" value="HAM1-like_N"/>
</dbReference>
<dbReference type="EMBL" id="KI925460">
    <property type="protein sequence ID" value="ETW79397.1"/>
    <property type="molecule type" value="Genomic_DNA"/>
</dbReference>
<accession>W4K0S6</accession>
<sequence length="519" mass="57834">MEIGLEENADDVFQQLVYELSQIESSPSVQVELTVRSSDEVHFDGSSELPGAEELTSDTVEILQCMKQLPKLLVTSSIFRILLFDISITARDIAASLAVEVETLANQVDIYAEKVEQAARHGRLSPEEVKIHIREAGDDTEALAEDKCRHLRVLAAESSFELKDKILSRVKQVENWAQQDPLHRQTFQTVIALAQKYADKFAAVDASNPSALSVTPAIYTDEKTRHILNLLQVILERLASGHTVARILDAFYQIILDVINAPGGANGDVRKLCRDLGKWLDQALQRNKYTMSWNGALALEQLYDRGQTIFTSESHSQLSLHCTTLVHEIQSFIDAMLSDRSMRRLTDVINNISDALAEFGSTALSRAIHKTRRRRAELKRDAFASLLPRLLATFRTVPVPRMEYRDKFIDVAVDSIFLTSGSVSTSLLPDHLAFENGTELRLDTASSQPSGDNNLRTAAHMHLHFDRARLSAKGFNYYLFPKGLLGYQDQGALSIDVGSQDAVGQGITMNVQPEIETDL</sequence>
<reference evidence="2 3" key="1">
    <citation type="journal article" date="2012" name="New Phytol.">
        <title>Insight into trade-off between wood decay and parasitism from the genome of a fungal forest pathogen.</title>
        <authorList>
            <person name="Olson A."/>
            <person name="Aerts A."/>
            <person name="Asiegbu F."/>
            <person name="Belbahri L."/>
            <person name="Bouzid O."/>
            <person name="Broberg A."/>
            <person name="Canback B."/>
            <person name="Coutinho P.M."/>
            <person name="Cullen D."/>
            <person name="Dalman K."/>
            <person name="Deflorio G."/>
            <person name="van Diepen L.T."/>
            <person name="Dunand C."/>
            <person name="Duplessis S."/>
            <person name="Durling M."/>
            <person name="Gonthier P."/>
            <person name="Grimwood J."/>
            <person name="Fossdal C.G."/>
            <person name="Hansson D."/>
            <person name="Henrissat B."/>
            <person name="Hietala A."/>
            <person name="Himmelstrand K."/>
            <person name="Hoffmeister D."/>
            <person name="Hogberg N."/>
            <person name="James T.Y."/>
            <person name="Karlsson M."/>
            <person name="Kohler A."/>
            <person name="Kues U."/>
            <person name="Lee Y.H."/>
            <person name="Lin Y.C."/>
            <person name="Lind M."/>
            <person name="Lindquist E."/>
            <person name="Lombard V."/>
            <person name="Lucas S."/>
            <person name="Lunden K."/>
            <person name="Morin E."/>
            <person name="Murat C."/>
            <person name="Park J."/>
            <person name="Raffaello T."/>
            <person name="Rouze P."/>
            <person name="Salamov A."/>
            <person name="Schmutz J."/>
            <person name="Solheim H."/>
            <person name="Stahlberg J."/>
            <person name="Velez H."/>
            <person name="de Vries R.P."/>
            <person name="Wiebenga A."/>
            <person name="Woodward S."/>
            <person name="Yakovlev I."/>
            <person name="Garbelotto M."/>
            <person name="Martin F."/>
            <person name="Grigoriev I.V."/>
            <person name="Stenlid J."/>
        </authorList>
    </citation>
    <scope>NUCLEOTIDE SEQUENCE [LARGE SCALE GENOMIC DNA]</scope>
    <source>
        <strain evidence="2 3">TC 32-1</strain>
    </source>
</reference>
<dbReference type="RefSeq" id="XP_009547984.1">
    <property type="nucleotide sequence ID" value="XM_009549689.1"/>
</dbReference>
<feature type="domain" description="HAM1-like N-terminal" evidence="1">
    <location>
        <begin position="5"/>
        <end position="123"/>
    </location>
</feature>
<keyword evidence="3" id="KW-1185">Reference proteome</keyword>
<dbReference type="KEGG" id="hir:HETIRDRAFT_322204"/>
<name>W4K0S6_HETIT</name>
<proteinExistence type="predicted"/>
<dbReference type="STRING" id="747525.W4K0S6"/>
<dbReference type="GeneID" id="20670825"/>
<feature type="domain" description="HAM1-like N-terminal" evidence="1">
    <location>
        <begin position="136"/>
        <end position="512"/>
    </location>
</feature>